<protein>
    <submittedName>
        <fullName evidence="2">Uncharacterized protein</fullName>
    </submittedName>
</protein>
<dbReference type="Gene3D" id="2.115.10.20">
    <property type="entry name" value="Glycosyl hydrolase domain, family 43"/>
    <property type="match status" value="1"/>
</dbReference>
<reference evidence="2 3" key="1">
    <citation type="journal article" date="2020" name="G3 (Bethesda)">
        <title>Improved Reference Genome for Cyclotella cryptica CCMP332, a Model for Cell Wall Morphogenesis, Salinity Adaptation, and Lipid Production in Diatoms (Bacillariophyta).</title>
        <authorList>
            <person name="Roberts W.R."/>
            <person name="Downey K.M."/>
            <person name="Ruck E.C."/>
            <person name="Traller J.C."/>
            <person name="Alverson A.J."/>
        </authorList>
    </citation>
    <scope>NUCLEOTIDE SEQUENCE [LARGE SCALE GENOMIC DNA]</scope>
    <source>
        <strain evidence="2 3">CCMP332</strain>
    </source>
</reference>
<feature type="transmembrane region" description="Helical" evidence="1">
    <location>
        <begin position="12"/>
        <end position="36"/>
    </location>
</feature>
<gene>
    <name evidence="2" type="ORF">HJC23_007005</name>
</gene>
<comment type="caution">
    <text evidence="2">The sequence shown here is derived from an EMBL/GenBank/DDBJ whole genome shotgun (WGS) entry which is preliminary data.</text>
</comment>
<evidence type="ECO:0000313" key="2">
    <source>
        <dbReference type="EMBL" id="KAL3801395.1"/>
    </source>
</evidence>
<dbReference type="Proteomes" id="UP001516023">
    <property type="component" value="Unassembled WGS sequence"/>
</dbReference>
<evidence type="ECO:0000313" key="3">
    <source>
        <dbReference type="Proteomes" id="UP001516023"/>
    </source>
</evidence>
<accession>A0ABD3QM89</accession>
<keyword evidence="1" id="KW-0812">Transmembrane</keyword>
<keyword evidence="3" id="KW-1185">Reference proteome</keyword>
<name>A0ABD3QM89_9STRA</name>
<dbReference type="PANTHER" id="PTHR22925:SF3">
    <property type="entry name" value="GLYCOSYL HYDROLASE FAMILY PROTEIN 43"/>
    <property type="match status" value="1"/>
</dbReference>
<dbReference type="InterPro" id="IPR023296">
    <property type="entry name" value="Glyco_hydro_beta-prop_sf"/>
</dbReference>
<keyword evidence="1" id="KW-1133">Transmembrane helix</keyword>
<dbReference type="SUPFAM" id="SSF75005">
    <property type="entry name" value="Arabinanase/levansucrase/invertase"/>
    <property type="match status" value="1"/>
</dbReference>
<evidence type="ECO:0000256" key="1">
    <source>
        <dbReference type="SAM" id="Phobius"/>
    </source>
</evidence>
<organism evidence="2 3">
    <name type="scientific">Cyclotella cryptica</name>
    <dbReference type="NCBI Taxonomy" id="29204"/>
    <lineage>
        <taxon>Eukaryota</taxon>
        <taxon>Sar</taxon>
        <taxon>Stramenopiles</taxon>
        <taxon>Ochrophyta</taxon>
        <taxon>Bacillariophyta</taxon>
        <taxon>Coscinodiscophyceae</taxon>
        <taxon>Thalassiosirophycidae</taxon>
        <taxon>Stephanodiscales</taxon>
        <taxon>Stephanodiscaceae</taxon>
        <taxon>Cyclotella</taxon>
    </lineage>
</organism>
<dbReference type="PANTHER" id="PTHR22925">
    <property type="entry name" value="GLYCOSYL HYDROLASE 43 FAMILY MEMBER"/>
    <property type="match status" value="1"/>
</dbReference>
<sequence>MTRSIKSHTQNTLLTICFFLRHSIAIFVFGSLFYLAGATTRQTTPHYYDDWCETHCSSLTTCNSKYGPSHVDLRIRVKFPIDDGPGEHLVFDKYVGNVINRQSFETQFILDIASSLDTSPCRIYIIDINPEGSGAYWDSENVFITFRIFPIDPEAVANLTKQIHTPSSKLFGGKVTRTTAKLIGLVALHWDFSLKLTYAISVIGGYDVIKLPQHERYLNQGSLQSCSNESNADNMYCTFERHLIQDVGQSLGLKSGQFLVLFIREADWGSVIVSFRLVPNASMETTTEGNPFIHWIESTVADLVSQISDSSSRLYSGNVTFRIDPTWGISQKSKRFRQFTKFLSLPIPPTSDDAYERCKATLRCPRASSYYNQTSAQTSHTMQTFDGGEQVEASLFLGFEDWRQGIKSWRQSCRKGIVKSCLPKRESENNHAKPIGAHFSPFDYEPLGPSVQSYGKLWNSGLVLNKKGLQKDIESQISLIKKYESLVEWLDREYIYAVTDDVKLLSRHDIRANITRYRDLISEEKRILQALSESQCINVKCNLLFNTSNALLIGAVNATGLIARTPNGTEVAIWTFDSIDIDENVNVSITGQRAMVLLSRSSLRINTTLHALPGTIGGFPGGLSVARRREDRLIRVCSEQVDTREFLDICEGKSCCPGDQPISQLASGIISNNVNGPGSPSVRVYLFTIQTSAPVVFEIQSLKTSADFGQTLSGGFRLHFHEYTTPLLPHDITAHELKARMEDSLNPSSRLKDMKRTDIPAGIGAVDVTRERFGTSGGYNWTITFTSSVGSIGRDSGLITVTNELVSKGATVSIETIQNGNSIGGTFSLRFLGNETRQIRHDASASELKDILLQDISSLSSVHALRNDAIANCNDGFCNNGPDQSGGYVWTLTMTTDVGNQSPSSPTSNEFDLEGDLEEMLALNFLSGCVESKCPQIQIDQSHAKSHNKEMRNIVTNKPFSLAYGGGGGGYGGIGGDGFGEIAPGRVFGDDMISDLIGGSGGAVGFKQPFQLGIFKSPRGRGGSGGGAIEFVATNDIIIESNGIVSVNGEAGADGYMSGGGGGSGGSIILAAGGAVHIKGKLSASGGDGGHMKAQPLQATNNFYGGPGGGGSGGRIALYGESVVREEESSVVLNGGSCSDVDVTRHCIGGEGSLFIASALDTKLTLDHSRGMHSPSSLFLHPRTIRPPQNPPKHLSLAQSGPEYDLGLSIQPGRVSFFFNAENSSNEGWDAVFELREYRWSYLSSNDIVNYTTVMGVTLGQEIRHGVNYFALPFNDEHVKDLATITPIVSSNTWTKVDIRFDWKNGVHDLYINDTWIVKGKPFHGEGIRAISISNFFDSDGVWFDEIFVGDDTSMGFHCPIVLSNGTVQIKRPLERGWKASDVGNSTSTTPMQRHESHVSKRALYQRKEDMFIAPFDGEERIAFYSDVKFKGTDGDRVHQPGKYFAGSLLRLPRGEFFDDVFMSSKTGSKPDTFFWYSEHDFNIDPSLTSGAVMACSTQDFKTWKYEGAMLHYTNLTDMVNGSNGPFHIEKPKVLYNEKTEKFVMWMIVDNGTRELGLAGVAVSDYPDGPFTFVRTLYPDGNQTRDQTLFQDEDGSAYLFRTFYQTVPYVMPEAVMQPTWESVKKADGSINFPLSFHRAEYEPGYDDYHDIYLQRWRAEDKPWNVVCINRLTGQEREVPYGQEYLNFDGEVCHKPFEYKVVLGQGNPTHENSKDGIRSRFLDPNDPENNVWVPGSVPALKGQTWKANYEDGTCGRRQANDDKHHFDPSLPFREEPNRSDCSNIVDNPIHPTLPDKRIGPETVVQQRRAKYVAISRLTDDYLDTSGIVTTYEGELHEGADLLSLVRQFIHKDDPFAWSVNMGGQEAGSAYLPPVYDNRFYQARNSETDLHQYETKSNDRSFYSPSCVYDGKCPNNFLYETI</sequence>
<proteinExistence type="predicted"/>
<dbReference type="EMBL" id="JABMIG020000027">
    <property type="protein sequence ID" value="KAL3801395.1"/>
    <property type="molecule type" value="Genomic_DNA"/>
</dbReference>
<keyword evidence="1" id="KW-0472">Membrane</keyword>